<evidence type="ECO:0000256" key="1">
    <source>
        <dbReference type="ARBA" id="ARBA00004123"/>
    </source>
</evidence>
<dbReference type="InterPro" id="IPR016197">
    <property type="entry name" value="Chromo-like_dom_sf"/>
</dbReference>
<dbReference type="Pfam" id="PF00385">
    <property type="entry name" value="Chromo"/>
    <property type="match status" value="1"/>
</dbReference>
<dbReference type="OrthoDB" id="433924at2759"/>
<dbReference type="CDD" id="cd00024">
    <property type="entry name" value="CD_CSD"/>
    <property type="match status" value="1"/>
</dbReference>
<dbReference type="InterPro" id="IPR051219">
    <property type="entry name" value="Heterochromatin_chromo-domain"/>
</dbReference>
<evidence type="ECO:0000259" key="3">
    <source>
        <dbReference type="PROSITE" id="PS50013"/>
    </source>
</evidence>
<feature type="domain" description="Chromo" evidence="3">
    <location>
        <begin position="365"/>
        <end position="421"/>
    </location>
</feature>
<dbReference type="InterPro" id="IPR040684">
    <property type="entry name" value="HMUDK_hel"/>
</dbReference>
<dbReference type="GeneID" id="18814515"/>
<dbReference type="PANTHER" id="PTHR22812">
    <property type="entry name" value="CHROMOBOX PROTEIN"/>
    <property type="match status" value="1"/>
</dbReference>
<dbReference type="InterPro" id="IPR023780">
    <property type="entry name" value="Chromo_domain"/>
</dbReference>
<dbReference type="GO" id="GO:0005634">
    <property type="term" value="C:nucleus"/>
    <property type="evidence" value="ECO:0007669"/>
    <property type="project" value="UniProtKB-SubCell"/>
</dbReference>
<sequence length="421" mass="49036">MGHKRQISDRFTPSSKRLKSNSTIYLSFEESPPPSVTIKGLTFTPTKVFDTFWRYAAERQAIDDRRRKGLPPPWTDDPILGGYRFCNVFRVLDRVSQYIIREVIEIGPQEPTEVVFRVVLFNTFTRIETYQLLRSNFGTPTWAQYKRRSYEKVLRAAYENGVKLYTGSFQKPAPNMGYKEAFMNHLIFLEVLMKDLPDQLANAHYMADIFDWLCSFKSMGDFTAYQLLLNLSYSDVINFSEDDFVSVGIGARRGLRDCFEGSLSRSVEVDIIRWMQQTQQDHFARLGLDFRGLSPDQCSMQLCDVEHTLCEVYKYIRLCRRGTSNKTFQISAKLAARRLPKAWSHPDRQMLRIRTEESTEIVEKFTVSQISAHRMINGGREFLVYWEGYSDDDATWEPEDMLMEDAPIAVKDYLTDAKIKR</sequence>
<name>F8NMM8_SERL9</name>
<gene>
    <name evidence="4" type="ORF">SERLADRAFT_435201</name>
</gene>
<dbReference type="Proteomes" id="UP000008064">
    <property type="component" value="Unassembled WGS sequence"/>
</dbReference>
<dbReference type="InterPro" id="IPR000953">
    <property type="entry name" value="Chromo/chromo_shadow_dom"/>
</dbReference>
<keyword evidence="2" id="KW-0539">Nucleus</keyword>
<dbReference type="AlphaFoldDB" id="F8NMM8"/>
<dbReference type="Pfam" id="PF18723">
    <property type="entry name" value="HMUDK_hel"/>
    <property type="match status" value="1"/>
</dbReference>
<dbReference type="KEGG" id="sla:SERLADRAFT_435201"/>
<dbReference type="EMBL" id="GL945431">
    <property type="protein sequence ID" value="EGO27425.1"/>
    <property type="molecule type" value="Genomic_DNA"/>
</dbReference>
<reference evidence="4" key="1">
    <citation type="submission" date="2011-04" db="EMBL/GenBank/DDBJ databases">
        <title>Evolution of plant cell wall degrading machinery underlies the functional diversity of forest fungi.</title>
        <authorList>
            <consortium name="US DOE Joint Genome Institute (JGI-PGF)"/>
            <person name="Eastwood D.C."/>
            <person name="Floudas D."/>
            <person name="Binder M."/>
            <person name="Majcherczyk A."/>
            <person name="Schneider P."/>
            <person name="Aerts A."/>
            <person name="Asiegbu F.O."/>
            <person name="Baker S.E."/>
            <person name="Barry K."/>
            <person name="Bendiksby M."/>
            <person name="Blumentritt M."/>
            <person name="Coutinho P.M."/>
            <person name="Cullen D."/>
            <person name="Cullen D."/>
            <person name="Gathman A."/>
            <person name="Goodell B."/>
            <person name="Henrissat B."/>
            <person name="Ihrmark K."/>
            <person name="Kauserud H."/>
            <person name="Kohler A."/>
            <person name="LaButti K."/>
            <person name="Lapidus A."/>
            <person name="Lavin J.L."/>
            <person name="Lee Y.-H."/>
            <person name="Lindquist E."/>
            <person name="Lilly W."/>
            <person name="Lucas S."/>
            <person name="Morin E."/>
            <person name="Murat C."/>
            <person name="Oguiza J.A."/>
            <person name="Park J."/>
            <person name="Pisabarro A.G."/>
            <person name="Riley R."/>
            <person name="Rosling A."/>
            <person name="Salamov A."/>
            <person name="Schmidt O."/>
            <person name="Schmutz J."/>
            <person name="Skrede I."/>
            <person name="Stenlid J."/>
            <person name="Wiebenga A."/>
            <person name="Xie X."/>
            <person name="Kues U."/>
            <person name="Hibbett D.S."/>
            <person name="Hoffmeister D."/>
            <person name="Hogberg N."/>
            <person name="Martin F."/>
            <person name="Grigoriev I.V."/>
            <person name="Watkinson S.C."/>
        </authorList>
    </citation>
    <scope>NUCLEOTIDE SEQUENCE</scope>
    <source>
        <strain evidence="4">S7.9</strain>
    </source>
</reference>
<evidence type="ECO:0000313" key="4">
    <source>
        <dbReference type="EMBL" id="EGO27425.1"/>
    </source>
</evidence>
<dbReference type="Gene3D" id="2.40.50.40">
    <property type="match status" value="1"/>
</dbReference>
<protein>
    <recommendedName>
        <fullName evidence="3">Chromo domain-containing protein</fullName>
    </recommendedName>
</protein>
<dbReference type="GO" id="GO:0006338">
    <property type="term" value="P:chromatin remodeling"/>
    <property type="evidence" value="ECO:0007669"/>
    <property type="project" value="UniProtKB-ARBA"/>
</dbReference>
<proteinExistence type="predicted"/>
<comment type="subcellular location">
    <subcellularLocation>
        <location evidence="1">Nucleus</location>
    </subcellularLocation>
</comment>
<evidence type="ECO:0000256" key="2">
    <source>
        <dbReference type="ARBA" id="ARBA00023242"/>
    </source>
</evidence>
<dbReference type="HOGENOM" id="CLU_028984_0_0_1"/>
<organism>
    <name type="scientific">Serpula lacrymans var. lacrymans (strain S7.9)</name>
    <name type="common">Dry rot fungus</name>
    <dbReference type="NCBI Taxonomy" id="578457"/>
    <lineage>
        <taxon>Eukaryota</taxon>
        <taxon>Fungi</taxon>
        <taxon>Dikarya</taxon>
        <taxon>Basidiomycota</taxon>
        <taxon>Agaricomycotina</taxon>
        <taxon>Agaricomycetes</taxon>
        <taxon>Agaricomycetidae</taxon>
        <taxon>Boletales</taxon>
        <taxon>Coniophorineae</taxon>
        <taxon>Serpulaceae</taxon>
        <taxon>Serpula</taxon>
    </lineage>
</organism>
<dbReference type="RefSeq" id="XP_007315516.1">
    <property type="nucleotide sequence ID" value="XM_007315454.1"/>
</dbReference>
<dbReference type="PROSITE" id="PS50013">
    <property type="entry name" value="CHROMO_2"/>
    <property type="match status" value="1"/>
</dbReference>
<accession>F8NMM8</accession>
<dbReference type="SUPFAM" id="SSF54160">
    <property type="entry name" value="Chromo domain-like"/>
    <property type="match status" value="1"/>
</dbReference>
<dbReference type="SMART" id="SM00298">
    <property type="entry name" value="CHROMO"/>
    <property type="match status" value="1"/>
</dbReference>